<feature type="region of interest" description="Disordered" evidence="5">
    <location>
        <begin position="390"/>
        <end position="447"/>
    </location>
</feature>
<dbReference type="Pfam" id="PF12796">
    <property type="entry name" value="Ank_2"/>
    <property type="match status" value="1"/>
</dbReference>
<dbReference type="Proteomes" id="UP001219518">
    <property type="component" value="Unassembled WGS sequence"/>
</dbReference>
<evidence type="ECO:0000313" key="7">
    <source>
        <dbReference type="EMBL" id="KAK3912102.1"/>
    </source>
</evidence>
<proteinExistence type="predicted"/>
<dbReference type="PANTHER" id="PTHR24201:SF15">
    <property type="entry name" value="ANKYRIN REPEAT DOMAIN-CONTAINING PROTEIN 66"/>
    <property type="match status" value="1"/>
</dbReference>
<feature type="compositionally biased region" description="Polar residues" evidence="5">
    <location>
        <begin position="339"/>
        <end position="352"/>
    </location>
</feature>
<accession>A0AAE1GZN3</accession>
<evidence type="ECO:0000256" key="3">
    <source>
        <dbReference type="PROSITE-ProRule" id="PRU00023"/>
    </source>
</evidence>
<dbReference type="SMART" id="SM00454">
    <property type="entry name" value="SAM"/>
    <property type="match status" value="1"/>
</dbReference>
<protein>
    <submittedName>
        <fullName evidence="7">Usher syndrome type-1G protein-like protein</fullName>
    </submittedName>
</protein>
<keyword evidence="4" id="KW-0175">Coiled coil</keyword>
<dbReference type="InterPro" id="IPR050776">
    <property type="entry name" value="Ank_Repeat/CDKN_Inhibitor"/>
</dbReference>
<gene>
    <name evidence="7" type="ORF">KUF71_021672</name>
</gene>
<feature type="coiled-coil region" evidence="4">
    <location>
        <begin position="128"/>
        <end position="178"/>
    </location>
</feature>
<keyword evidence="2 3" id="KW-0040">ANK repeat</keyword>
<dbReference type="Gene3D" id="1.25.40.20">
    <property type="entry name" value="Ankyrin repeat-containing domain"/>
    <property type="match status" value="1"/>
</dbReference>
<dbReference type="Pfam" id="PF00536">
    <property type="entry name" value="SAM_1"/>
    <property type="match status" value="1"/>
</dbReference>
<dbReference type="PROSITE" id="PS50088">
    <property type="entry name" value="ANK_REPEAT"/>
    <property type="match status" value="2"/>
</dbReference>
<dbReference type="InterPro" id="IPR036770">
    <property type="entry name" value="Ankyrin_rpt-contain_sf"/>
</dbReference>
<feature type="repeat" description="ANK" evidence="3">
    <location>
        <begin position="63"/>
        <end position="95"/>
    </location>
</feature>
<dbReference type="PROSITE" id="PS50297">
    <property type="entry name" value="ANK_REP_REGION"/>
    <property type="match status" value="1"/>
</dbReference>
<feature type="repeat" description="ANK" evidence="3">
    <location>
        <begin position="30"/>
        <end position="62"/>
    </location>
</feature>
<dbReference type="InterPro" id="IPR013761">
    <property type="entry name" value="SAM/pointed_sf"/>
</dbReference>
<evidence type="ECO:0000313" key="8">
    <source>
        <dbReference type="Proteomes" id="UP001219518"/>
    </source>
</evidence>
<dbReference type="InterPro" id="IPR002110">
    <property type="entry name" value="Ankyrin_rpt"/>
</dbReference>
<comment type="caution">
    <text evidence="7">The sequence shown here is derived from an EMBL/GenBank/DDBJ whole genome shotgun (WGS) entry which is preliminary data.</text>
</comment>
<dbReference type="EMBL" id="JAHWGI010000289">
    <property type="protein sequence ID" value="KAK3912102.1"/>
    <property type="molecule type" value="Genomic_DNA"/>
</dbReference>
<evidence type="ECO:0000259" key="6">
    <source>
        <dbReference type="PROSITE" id="PS50105"/>
    </source>
</evidence>
<organism evidence="7 8">
    <name type="scientific">Frankliniella fusca</name>
    <dbReference type="NCBI Taxonomy" id="407009"/>
    <lineage>
        <taxon>Eukaryota</taxon>
        <taxon>Metazoa</taxon>
        <taxon>Ecdysozoa</taxon>
        <taxon>Arthropoda</taxon>
        <taxon>Hexapoda</taxon>
        <taxon>Insecta</taxon>
        <taxon>Pterygota</taxon>
        <taxon>Neoptera</taxon>
        <taxon>Paraneoptera</taxon>
        <taxon>Thysanoptera</taxon>
        <taxon>Terebrantia</taxon>
        <taxon>Thripoidea</taxon>
        <taxon>Thripidae</taxon>
        <taxon>Frankliniella</taxon>
    </lineage>
</organism>
<dbReference type="SUPFAM" id="SSF47769">
    <property type="entry name" value="SAM/Pointed domain"/>
    <property type="match status" value="1"/>
</dbReference>
<dbReference type="Gene3D" id="1.10.150.50">
    <property type="entry name" value="Transcription Factor, Ets-1"/>
    <property type="match status" value="1"/>
</dbReference>
<dbReference type="PROSITE" id="PS50105">
    <property type="entry name" value="SAM_DOMAIN"/>
    <property type="match status" value="1"/>
</dbReference>
<dbReference type="SMART" id="SM00248">
    <property type="entry name" value="ANK"/>
    <property type="match status" value="2"/>
</dbReference>
<dbReference type="PANTHER" id="PTHR24201">
    <property type="entry name" value="ANK_REP_REGION DOMAIN-CONTAINING PROTEIN"/>
    <property type="match status" value="1"/>
</dbReference>
<reference evidence="7" key="2">
    <citation type="journal article" date="2023" name="BMC Genomics">
        <title>Pest status, molecular evolution, and epigenetic factors derived from the genome assembly of Frankliniella fusca, a thysanopteran phytovirus vector.</title>
        <authorList>
            <person name="Catto M.A."/>
            <person name="Labadie P.E."/>
            <person name="Jacobson A.L."/>
            <person name="Kennedy G.G."/>
            <person name="Srinivasan R."/>
            <person name="Hunt B.G."/>
        </authorList>
    </citation>
    <scope>NUCLEOTIDE SEQUENCE</scope>
    <source>
        <strain evidence="7">PL_HMW_Pooled</strain>
    </source>
</reference>
<evidence type="ECO:0000256" key="1">
    <source>
        <dbReference type="ARBA" id="ARBA00022737"/>
    </source>
</evidence>
<dbReference type="InterPro" id="IPR001660">
    <property type="entry name" value="SAM"/>
</dbReference>
<feature type="compositionally biased region" description="Basic and acidic residues" evidence="5">
    <location>
        <begin position="411"/>
        <end position="429"/>
    </location>
</feature>
<evidence type="ECO:0000256" key="2">
    <source>
        <dbReference type="ARBA" id="ARBA00023043"/>
    </source>
</evidence>
<reference evidence="7" key="1">
    <citation type="submission" date="2021-07" db="EMBL/GenBank/DDBJ databases">
        <authorList>
            <person name="Catto M.A."/>
            <person name="Jacobson A."/>
            <person name="Kennedy G."/>
            <person name="Labadie P."/>
            <person name="Hunt B.G."/>
            <person name="Srinivasan R."/>
        </authorList>
    </citation>
    <scope>NUCLEOTIDE SEQUENCE</scope>
    <source>
        <strain evidence="7">PL_HMW_Pooled</strain>
        <tissue evidence="7">Head</tissue>
    </source>
</reference>
<feature type="compositionally biased region" description="Basic and acidic residues" evidence="5">
    <location>
        <begin position="393"/>
        <end position="404"/>
    </location>
</feature>
<keyword evidence="1" id="KW-0677">Repeat</keyword>
<feature type="compositionally biased region" description="Polar residues" evidence="5">
    <location>
        <begin position="431"/>
        <end position="447"/>
    </location>
</feature>
<evidence type="ECO:0000256" key="5">
    <source>
        <dbReference type="SAM" id="MobiDB-lite"/>
    </source>
</evidence>
<evidence type="ECO:0000256" key="4">
    <source>
        <dbReference type="SAM" id="Coils"/>
    </source>
</evidence>
<feature type="domain" description="SAM" evidence="6">
    <location>
        <begin position="470"/>
        <end position="532"/>
    </location>
</feature>
<dbReference type="AlphaFoldDB" id="A0AAE1GZN3"/>
<keyword evidence="8" id="KW-1185">Reference proteome</keyword>
<feature type="region of interest" description="Disordered" evidence="5">
    <location>
        <begin position="339"/>
        <end position="365"/>
    </location>
</feature>
<dbReference type="SUPFAM" id="SSF48403">
    <property type="entry name" value="Ankyrin repeat"/>
    <property type="match status" value="1"/>
</dbReference>
<sequence>MCTNFGAARDGLLDALKEANKKDLNTRDEDGMTPTLWASFEGQLDALRLIVGRGGDPDKADHFGNTALHFAAARGHLPCVTFLTNFGANLWALDIDFHTPQELAAINNRQDILRFLDAAASKEETGNRKRVRSLKEKAQKDADKLAKTYAKLQRRADKEREREQRRLLEERRRMQEDAAAAAQAAQASEEAAAAHTVLAALRLRALLPRPGSGSVSSAGGGDSQRFSQIVAPPANASAAGTLLKRAGAGGVQKRVQQRQQRAGAQHQAAAGDFKVGQVVDEGGNRSTRSLTGLRSSSNILLVGSYESPAAVGKRGKIADVFDTAGELAAAPQPHALLSRSTSQPDFLHNSDSGLGDDAPLVEPPSIFDRPGFGSVAFRASAITNTLSTLPSLQDKDDVDDHDRGFGGASSERSDGRSDGRSGSEGRAEDSSIGSAGSLAQRNQHASQLQLHQLPWDQSDLPSDDDDDVDPQWSTVQLFLIASGLREYASRFISEQIDLDALVLLSDEDLKTLGLPLGPRKKLLRAIEQRRAALENPGQVLDSRL</sequence>
<name>A0AAE1GZN3_9NEOP</name>